<gene>
    <name evidence="4" type="primary">LOC115877074</name>
</gene>
<accession>A0A6J2XCE9</accession>
<dbReference type="KEGG" id="soy:115877074"/>
<dbReference type="Proteomes" id="UP000504635">
    <property type="component" value="Unplaced"/>
</dbReference>
<feature type="compositionally biased region" description="Polar residues" evidence="1">
    <location>
        <begin position="75"/>
        <end position="91"/>
    </location>
</feature>
<proteinExistence type="predicted"/>
<feature type="region of interest" description="Disordered" evidence="1">
    <location>
        <begin position="71"/>
        <end position="92"/>
    </location>
</feature>
<evidence type="ECO:0000313" key="4">
    <source>
        <dbReference type="RefSeq" id="XP_030749008.1"/>
    </source>
</evidence>
<name>A0A6J2XCE9_SITOR</name>
<sequence length="428" mass="47396">MNTVLKILVLLVIVEWACGIPLQTSDKTASNVKSPRTLPNNNLTSDEVWDYMFEKGYVVVLPLTQNEDKSEVLNDESQLSNSSDTDQNRNILTKVKNSKDALKYLTIRGYAEVIPLAENENKSDADKYASNTSQSRSFLTKTNLTSDKSEVLDDESQLSNSSDTDQNRSFMTKIKSSKDALKYLTRRGYAEVVSLAENEDKSDADKNASNTSQSRSSLTKTNLTSDKSEVLDDESQLSNSSDTDQNRSVLTKIKSSKDALKYLTRRGYAEVIPLAENEDKSDADKNASNASQSRSSLTKTNLTSDKSEVLDDESQLSNSSDTGQTRSVLTKIKSSKDALKYLTRRGYAEVISLAENEDKSDADKNASNTSQSRSSLTETHLTSDKSEVLDDESQLSNSSDTGQTRSVLTKIKSSKDALKYLTRRVMLK</sequence>
<evidence type="ECO:0000256" key="2">
    <source>
        <dbReference type="SAM" id="SignalP"/>
    </source>
</evidence>
<feature type="compositionally biased region" description="Polar residues" evidence="1">
    <location>
        <begin position="286"/>
        <end position="304"/>
    </location>
</feature>
<organism evidence="3 4">
    <name type="scientific">Sitophilus oryzae</name>
    <name type="common">Rice weevil</name>
    <name type="synonym">Curculio oryzae</name>
    <dbReference type="NCBI Taxonomy" id="7048"/>
    <lineage>
        <taxon>Eukaryota</taxon>
        <taxon>Metazoa</taxon>
        <taxon>Ecdysozoa</taxon>
        <taxon>Arthropoda</taxon>
        <taxon>Hexapoda</taxon>
        <taxon>Insecta</taxon>
        <taxon>Pterygota</taxon>
        <taxon>Neoptera</taxon>
        <taxon>Endopterygota</taxon>
        <taxon>Coleoptera</taxon>
        <taxon>Polyphaga</taxon>
        <taxon>Cucujiformia</taxon>
        <taxon>Curculionidae</taxon>
        <taxon>Dryophthorinae</taxon>
        <taxon>Sitophilus</taxon>
    </lineage>
</organism>
<feature type="region of interest" description="Disordered" evidence="1">
    <location>
        <begin position="279"/>
        <end position="325"/>
    </location>
</feature>
<feature type="compositionally biased region" description="Polar residues" evidence="1">
    <location>
        <begin position="207"/>
        <end position="225"/>
    </location>
</feature>
<feature type="compositionally biased region" description="Polar residues" evidence="1">
    <location>
        <begin position="157"/>
        <end position="170"/>
    </location>
</feature>
<feature type="compositionally biased region" description="Polar residues" evidence="1">
    <location>
        <begin position="394"/>
        <end position="407"/>
    </location>
</feature>
<evidence type="ECO:0000256" key="1">
    <source>
        <dbReference type="SAM" id="MobiDB-lite"/>
    </source>
</evidence>
<protein>
    <submittedName>
        <fullName evidence="4">Dentin sialophosphoprotein-like</fullName>
    </submittedName>
</protein>
<feature type="region of interest" description="Disordered" evidence="1">
    <location>
        <begin position="198"/>
        <end position="246"/>
    </location>
</feature>
<feature type="chain" id="PRO_5026679381" evidence="2">
    <location>
        <begin position="20"/>
        <end position="428"/>
    </location>
</feature>
<feature type="region of interest" description="Disordered" evidence="1">
    <location>
        <begin position="357"/>
        <end position="408"/>
    </location>
</feature>
<reference evidence="4" key="1">
    <citation type="submission" date="2025-08" db="UniProtKB">
        <authorList>
            <consortium name="RefSeq"/>
        </authorList>
    </citation>
    <scope>IDENTIFICATION</scope>
    <source>
        <tissue evidence="4">Gonads</tissue>
    </source>
</reference>
<dbReference type="AlphaFoldDB" id="A0A6J2XCE9"/>
<keyword evidence="2" id="KW-0732">Signal</keyword>
<dbReference type="InParanoid" id="A0A6J2XCE9"/>
<feature type="compositionally biased region" description="Polar residues" evidence="1">
    <location>
        <begin position="236"/>
        <end position="246"/>
    </location>
</feature>
<feature type="signal peptide" evidence="2">
    <location>
        <begin position="1"/>
        <end position="19"/>
    </location>
</feature>
<keyword evidence="3" id="KW-1185">Reference proteome</keyword>
<feature type="region of interest" description="Disordered" evidence="1">
    <location>
        <begin position="149"/>
        <end position="170"/>
    </location>
</feature>
<dbReference type="RefSeq" id="XP_030749008.1">
    <property type="nucleotide sequence ID" value="XM_030893148.1"/>
</dbReference>
<dbReference type="GeneID" id="115877074"/>
<feature type="compositionally biased region" description="Polar residues" evidence="1">
    <location>
        <begin position="315"/>
        <end position="325"/>
    </location>
</feature>
<evidence type="ECO:0000313" key="3">
    <source>
        <dbReference type="Proteomes" id="UP000504635"/>
    </source>
</evidence>
<feature type="compositionally biased region" description="Polar residues" evidence="1">
    <location>
        <begin position="365"/>
        <end position="380"/>
    </location>
</feature>